<dbReference type="Pfam" id="PF14031">
    <property type="entry name" value="D-ser_dehydrat"/>
    <property type="match status" value="1"/>
</dbReference>
<evidence type="ECO:0000256" key="1">
    <source>
        <dbReference type="ARBA" id="ARBA00005323"/>
    </source>
</evidence>
<dbReference type="SMART" id="SM01119">
    <property type="entry name" value="D-ser_dehydrat"/>
    <property type="match status" value="1"/>
</dbReference>
<proteinExistence type="inferred from homology"/>
<dbReference type="PANTHER" id="PTHR28004">
    <property type="entry name" value="ZGC:162816-RELATED"/>
    <property type="match status" value="1"/>
</dbReference>
<dbReference type="PANTHER" id="PTHR28004:SF2">
    <property type="entry name" value="D-SERINE DEHYDRATASE"/>
    <property type="match status" value="1"/>
</dbReference>
<dbReference type="InterPro" id="IPR026956">
    <property type="entry name" value="D-ser_dehydrat-like_dom"/>
</dbReference>
<feature type="domain" description="D-serine dehydratase-like" evidence="3">
    <location>
        <begin position="262"/>
        <end position="352"/>
    </location>
</feature>
<dbReference type="CDD" id="cd06821">
    <property type="entry name" value="PLPDE_III_D-TA"/>
    <property type="match status" value="1"/>
</dbReference>
<dbReference type="GO" id="GO:0043876">
    <property type="term" value="F:D-threonine aldolase activity"/>
    <property type="evidence" value="ECO:0007669"/>
    <property type="project" value="UniProtKB-EC"/>
</dbReference>
<dbReference type="Pfam" id="PF01168">
    <property type="entry name" value="Ala_racemase_N"/>
    <property type="match status" value="1"/>
</dbReference>
<dbReference type="InterPro" id="IPR001608">
    <property type="entry name" value="Ala_racemase_N"/>
</dbReference>
<dbReference type="Proteomes" id="UP000315017">
    <property type="component" value="Chromosome"/>
</dbReference>
<comment type="similarity">
    <text evidence="1">Belongs to the DSD1 family.</text>
</comment>
<dbReference type="AlphaFoldDB" id="A0A517Y4R2"/>
<protein>
    <submittedName>
        <fullName evidence="4">D-threonine aldolase</fullName>
        <ecNumber evidence="4">4.1.2.42</ecNumber>
    </submittedName>
</protein>
<name>A0A517Y4R2_9BACT</name>
<keyword evidence="2 4" id="KW-0456">Lyase</keyword>
<organism evidence="4 5">
    <name type="scientific">Anatilimnocola aggregata</name>
    <dbReference type="NCBI Taxonomy" id="2528021"/>
    <lineage>
        <taxon>Bacteria</taxon>
        <taxon>Pseudomonadati</taxon>
        <taxon>Planctomycetota</taxon>
        <taxon>Planctomycetia</taxon>
        <taxon>Pirellulales</taxon>
        <taxon>Pirellulaceae</taxon>
        <taxon>Anatilimnocola</taxon>
    </lineage>
</organism>
<dbReference type="InterPro" id="IPR051466">
    <property type="entry name" value="D-amino_acid_metab_enzyme"/>
</dbReference>
<dbReference type="KEGG" id="aagg:ETAA8_01730"/>
<evidence type="ECO:0000259" key="3">
    <source>
        <dbReference type="SMART" id="SM01119"/>
    </source>
</evidence>
<accession>A0A517Y4R2</accession>
<dbReference type="GO" id="GO:0036088">
    <property type="term" value="P:D-serine catabolic process"/>
    <property type="evidence" value="ECO:0007669"/>
    <property type="project" value="TreeGrafter"/>
</dbReference>
<evidence type="ECO:0000313" key="5">
    <source>
        <dbReference type="Proteomes" id="UP000315017"/>
    </source>
</evidence>
<dbReference type="InterPro" id="IPR029066">
    <property type="entry name" value="PLP-binding_barrel"/>
</dbReference>
<dbReference type="RefSeq" id="WP_145083482.1">
    <property type="nucleotide sequence ID" value="NZ_CP036274.1"/>
</dbReference>
<evidence type="ECO:0000256" key="2">
    <source>
        <dbReference type="ARBA" id="ARBA00023239"/>
    </source>
</evidence>
<dbReference type="Gene3D" id="2.40.37.20">
    <property type="entry name" value="D-serine dehydratase-like domain"/>
    <property type="match status" value="1"/>
</dbReference>
<sequence length="371" mass="40183">MDSCYAIAETSEIVSPAMVVFRELVESNLREMLRIAGDPARLRPHCKTHKMPAIVKLELQAGITKHKCATLAEAEMLATAGVPDIVLAYNPVGPNIGRVIRFKQQFPQVKLAVTADHPQPVAQLGQAAVAAKVQIDVLLDIDSGQHRTGLPAGPQARELYERIAQTAGLVPGGFHLYDGQNHQTDAAARREAVMAVWEPAAKLRDELVAAGLKVPRILCGGTGSFPIFAALNDPVIELSPGTIIFHDANYRELFPDLKFTPAALLFTRVISRPTPNRVTLDLGYKAVASDPPAGKRLFFPDLPDAVAVLQNEEHLVLETSRAAEFQPGDALLAIPRHVCPTSALHKSVYVVAGGHVTETWDVIARDRVLTI</sequence>
<dbReference type="GO" id="GO:0008721">
    <property type="term" value="F:D-serine ammonia-lyase activity"/>
    <property type="evidence" value="ECO:0007669"/>
    <property type="project" value="TreeGrafter"/>
</dbReference>
<dbReference type="OrthoDB" id="9788869at2"/>
<gene>
    <name evidence="4" type="ORF">ETAA8_01730</name>
</gene>
<dbReference type="SUPFAM" id="SSF51419">
    <property type="entry name" value="PLP-binding barrel"/>
    <property type="match status" value="1"/>
</dbReference>
<reference evidence="4 5" key="1">
    <citation type="submission" date="2019-02" db="EMBL/GenBank/DDBJ databases">
        <title>Deep-cultivation of Planctomycetes and their phenomic and genomic characterization uncovers novel biology.</title>
        <authorList>
            <person name="Wiegand S."/>
            <person name="Jogler M."/>
            <person name="Boedeker C."/>
            <person name="Pinto D."/>
            <person name="Vollmers J."/>
            <person name="Rivas-Marin E."/>
            <person name="Kohn T."/>
            <person name="Peeters S.H."/>
            <person name="Heuer A."/>
            <person name="Rast P."/>
            <person name="Oberbeckmann S."/>
            <person name="Bunk B."/>
            <person name="Jeske O."/>
            <person name="Meyerdierks A."/>
            <person name="Storesund J.E."/>
            <person name="Kallscheuer N."/>
            <person name="Luecker S."/>
            <person name="Lage O.M."/>
            <person name="Pohl T."/>
            <person name="Merkel B.J."/>
            <person name="Hornburger P."/>
            <person name="Mueller R.-W."/>
            <person name="Bruemmer F."/>
            <person name="Labrenz M."/>
            <person name="Spormann A.M."/>
            <person name="Op den Camp H."/>
            <person name="Overmann J."/>
            <person name="Amann R."/>
            <person name="Jetten M.S.M."/>
            <person name="Mascher T."/>
            <person name="Medema M.H."/>
            <person name="Devos D.P."/>
            <person name="Kaster A.-K."/>
            <person name="Ovreas L."/>
            <person name="Rohde M."/>
            <person name="Galperin M.Y."/>
            <person name="Jogler C."/>
        </authorList>
    </citation>
    <scope>NUCLEOTIDE SEQUENCE [LARGE SCALE GENOMIC DNA]</scope>
    <source>
        <strain evidence="4 5">ETA_A8</strain>
    </source>
</reference>
<keyword evidence="5" id="KW-1185">Reference proteome</keyword>
<dbReference type="InterPro" id="IPR042208">
    <property type="entry name" value="D-ser_dehydrat-like_sf"/>
</dbReference>
<dbReference type="EMBL" id="CP036274">
    <property type="protein sequence ID" value="QDU25112.1"/>
    <property type="molecule type" value="Genomic_DNA"/>
</dbReference>
<evidence type="ECO:0000313" key="4">
    <source>
        <dbReference type="EMBL" id="QDU25112.1"/>
    </source>
</evidence>
<dbReference type="EC" id="4.1.2.42" evidence="4"/>
<dbReference type="Gene3D" id="3.20.20.10">
    <property type="entry name" value="Alanine racemase"/>
    <property type="match status" value="1"/>
</dbReference>